<keyword evidence="3 5" id="KW-1133">Transmembrane helix</keyword>
<accession>A0A932A6U5</accession>
<dbReference type="GO" id="GO:0016020">
    <property type="term" value="C:membrane"/>
    <property type="evidence" value="ECO:0007669"/>
    <property type="project" value="UniProtKB-SubCell"/>
</dbReference>
<evidence type="ECO:0000313" key="6">
    <source>
        <dbReference type="EMBL" id="MBI2677780.1"/>
    </source>
</evidence>
<dbReference type="AlphaFoldDB" id="A0A932A6U5"/>
<feature type="transmembrane region" description="Helical" evidence="5">
    <location>
        <begin position="75"/>
        <end position="93"/>
    </location>
</feature>
<keyword evidence="4 5" id="KW-0472">Membrane</keyword>
<evidence type="ECO:0000256" key="5">
    <source>
        <dbReference type="SAM" id="Phobius"/>
    </source>
</evidence>
<evidence type="ECO:0000256" key="2">
    <source>
        <dbReference type="ARBA" id="ARBA00022692"/>
    </source>
</evidence>
<comment type="caution">
    <text evidence="6">The sequence shown here is derived from an EMBL/GenBank/DDBJ whole genome shotgun (WGS) entry which is preliminary data.</text>
</comment>
<evidence type="ECO:0000313" key="7">
    <source>
        <dbReference type="Proteomes" id="UP000779809"/>
    </source>
</evidence>
<sequence>MDTTTQPSKARLWTSYILSAGVALFMLMGAVMSFAHARQSVEGMRTFGYPESSLVTVGILAVLSTVLYLIPRTAVLGAIVMTGYFGGAIATHVRISDPGWPVALTFGIIIWLALYLREPRLGALLPLRKS</sequence>
<dbReference type="Pfam" id="PF13564">
    <property type="entry name" value="DoxX_2"/>
    <property type="match status" value="1"/>
</dbReference>
<name>A0A932A6U5_9BACT</name>
<organism evidence="6 7">
    <name type="scientific">Candidatus Korobacter versatilis</name>
    <dbReference type="NCBI Taxonomy" id="658062"/>
    <lineage>
        <taxon>Bacteria</taxon>
        <taxon>Pseudomonadati</taxon>
        <taxon>Acidobacteriota</taxon>
        <taxon>Terriglobia</taxon>
        <taxon>Terriglobales</taxon>
        <taxon>Candidatus Korobacteraceae</taxon>
        <taxon>Candidatus Korobacter</taxon>
    </lineage>
</organism>
<reference evidence="6" key="1">
    <citation type="submission" date="2020-07" db="EMBL/GenBank/DDBJ databases">
        <title>Huge and variable diversity of episymbiotic CPR bacteria and DPANN archaea in groundwater ecosystems.</title>
        <authorList>
            <person name="He C.Y."/>
            <person name="Keren R."/>
            <person name="Whittaker M."/>
            <person name="Farag I.F."/>
            <person name="Doudna J."/>
            <person name="Cate J.H.D."/>
            <person name="Banfield J.F."/>
        </authorList>
    </citation>
    <scope>NUCLEOTIDE SEQUENCE</scope>
    <source>
        <strain evidence="6">NC_groundwater_580_Pr5_B-0.1um_64_19</strain>
    </source>
</reference>
<dbReference type="InterPro" id="IPR032808">
    <property type="entry name" value="DoxX"/>
</dbReference>
<gene>
    <name evidence="6" type="ORF">HYX28_03260</name>
</gene>
<keyword evidence="2 5" id="KW-0812">Transmembrane</keyword>
<evidence type="ECO:0000256" key="4">
    <source>
        <dbReference type="ARBA" id="ARBA00023136"/>
    </source>
</evidence>
<feature type="transmembrane region" description="Helical" evidence="5">
    <location>
        <begin position="52"/>
        <end position="70"/>
    </location>
</feature>
<dbReference type="Proteomes" id="UP000779809">
    <property type="component" value="Unassembled WGS sequence"/>
</dbReference>
<feature type="transmembrane region" description="Helical" evidence="5">
    <location>
        <begin position="99"/>
        <end position="116"/>
    </location>
</feature>
<proteinExistence type="predicted"/>
<dbReference type="EMBL" id="JACPNR010000004">
    <property type="protein sequence ID" value="MBI2677780.1"/>
    <property type="molecule type" value="Genomic_DNA"/>
</dbReference>
<protein>
    <submittedName>
        <fullName evidence="6">DoxX family protein</fullName>
    </submittedName>
</protein>
<evidence type="ECO:0000256" key="1">
    <source>
        <dbReference type="ARBA" id="ARBA00004141"/>
    </source>
</evidence>
<comment type="subcellular location">
    <subcellularLocation>
        <location evidence="1">Membrane</location>
        <topology evidence="1">Multi-pass membrane protein</topology>
    </subcellularLocation>
</comment>
<evidence type="ECO:0000256" key="3">
    <source>
        <dbReference type="ARBA" id="ARBA00022989"/>
    </source>
</evidence>
<feature type="transmembrane region" description="Helical" evidence="5">
    <location>
        <begin position="12"/>
        <end position="32"/>
    </location>
</feature>